<evidence type="ECO:0000256" key="8">
    <source>
        <dbReference type="RuleBase" id="RU366030"/>
    </source>
</evidence>
<dbReference type="AlphaFoldDB" id="A0A433TNK2"/>
<dbReference type="EMBL" id="RQTK01000258">
    <property type="protein sequence ID" value="RUS83111.1"/>
    <property type="molecule type" value="Genomic_DNA"/>
</dbReference>
<keyword evidence="11" id="KW-1185">Reference proteome</keyword>
<dbReference type="FunFam" id="3.40.605.10:FF:000006">
    <property type="entry name" value="1-pyrroline-5-carboxylate dehydrogenase"/>
    <property type="match status" value="1"/>
</dbReference>
<dbReference type="Gene3D" id="3.40.309.10">
    <property type="entry name" value="Aldehyde Dehydrogenase, Chain A, domain 2"/>
    <property type="match status" value="1"/>
</dbReference>
<evidence type="ECO:0000256" key="2">
    <source>
        <dbReference type="ARBA" id="ARBA00009986"/>
    </source>
</evidence>
<evidence type="ECO:0000256" key="1">
    <source>
        <dbReference type="ARBA" id="ARBA00004786"/>
    </source>
</evidence>
<evidence type="ECO:0000256" key="4">
    <source>
        <dbReference type="ARBA" id="ARBA00023027"/>
    </source>
</evidence>
<dbReference type="Proteomes" id="UP000271974">
    <property type="component" value="Unassembled WGS sequence"/>
</dbReference>
<evidence type="ECO:0000256" key="5">
    <source>
        <dbReference type="ARBA" id="ARBA00023062"/>
    </source>
</evidence>
<dbReference type="NCBIfam" id="TIGR01236">
    <property type="entry name" value="D1pyr5carbox1"/>
    <property type="match status" value="1"/>
</dbReference>
<dbReference type="PANTHER" id="PTHR42862:SF1">
    <property type="entry name" value="DELTA-1-PYRROLINE-5-CARBOXYLATE DEHYDROGENASE 2, ISOFORM A-RELATED"/>
    <property type="match status" value="1"/>
</dbReference>
<organism evidence="10 11">
    <name type="scientific">Elysia chlorotica</name>
    <name type="common">Eastern emerald elysia</name>
    <name type="synonym">Sea slug</name>
    <dbReference type="NCBI Taxonomy" id="188477"/>
    <lineage>
        <taxon>Eukaryota</taxon>
        <taxon>Metazoa</taxon>
        <taxon>Spiralia</taxon>
        <taxon>Lophotrochozoa</taxon>
        <taxon>Mollusca</taxon>
        <taxon>Gastropoda</taxon>
        <taxon>Heterobranchia</taxon>
        <taxon>Euthyneura</taxon>
        <taxon>Panpulmonata</taxon>
        <taxon>Sacoglossa</taxon>
        <taxon>Placobranchoidea</taxon>
        <taxon>Plakobranchidae</taxon>
        <taxon>Elysia</taxon>
    </lineage>
</organism>
<dbReference type="InterPro" id="IPR005931">
    <property type="entry name" value="P5CDH/ALDH4A1"/>
</dbReference>
<evidence type="ECO:0000259" key="9">
    <source>
        <dbReference type="Pfam" id="PF00171"/>
    </source>
</evidence>
<comment type="catalytic activity">
    <reaction evidence="6 7">
        <text>L-glutamate 5-semialdehyde + NAD(+) + H2O = L-glutamate + NADH + 2 H(+)</text>
        <dbReference type="Rhea" id="RHEA:30235"/>
        <dbReference type="ChEBI" id="CHEBI:15377"/>
        <dbReference type="ChEBI" id="CHEBI:15378"/>
        <dbReference type="ChEBI" id="CHEBI:29985"/>
        <dbReference type="ChEBI" id="CHEBI:57540"/>
        <dbReference type="ChEBI" id="CHEBI:57945"/>
        <dbReference type="ChEBI" id="CHEBI:58066"/>
        <dbReference type="EC" id="1.2.1.88"/>
    </reaction>
</comment>
<dbReference type="FunFam" id="3.40.309.10:FF:000005">
    <property type="entry name" value="1-pyrroline-5-carboxylate dehydrogenase 1"/>
    <property type="match status" value="1"/>
</dbReference>
<evidence type="ECO:0000256" key="6">
    <source>
        <dbReference type="ARBA" id="ARBA00048142"/>
    </source>
</evidence>
<evidence type="ECO:0000313" key="11">
    <source>
        <dbReference type="Proteomes" id="UP000271974"/>
    </source>
</evidence>
<comment type="caution">
    <text evidence="10">The sequence shown here is derived from an EMBL/GenBank/DDBJ whole genome shotgun (WGS) entry which is preliminary data.</text>
</comment>
<evidence type="ECO:0000256" key="7">
    <source>
        <dbReference type="RuleBase" id="RU366016"/>
    </source>
</evidence>
<comment type="pathway">
    <text evidence="1 7">Amino-acid degradation; L-proline degradation into L-glutamate; L-glutamate from L-proline: step 2/2.</text>
</comment>
<feature type="domain" description="Aldehyde dehydrogenase" evidence="9">
    <location>
        <begin position="86"/>
        <end position="552"/>
    </location>
</feature>
<accession>A0A433TNK2</accession>
<dbReference type="SUPFAM" id="SSF53720">
    <property type="entry name" value="ALDH-like"/>
    <property type="match status" value="1"/>
</dbReference>
<dbReference type="GO" id="GO:0003842">
    <property type="term" value="F:L-glutamate gamma-semialdehyde dehydrogenase activity"/>
    <property type="evidence" value="ECO:0007669"/>
    <property type="project" value="UniProtKB-UniRule"/>
</dbReference>
<reference evidence="10 11" key="1">
    <citation type="submission" date="2019-01" db="EMBL/GenBank/DDBJ databases">
        <title>A draft genome assembly of the solar-powered sea slug Elysia chlorotica.</title>
        <authorList>
            <person name="Cai H."/>
            <person name="Li Q."/>
            <person name="Fang X."/>
            <person name="Li J."/>
            <person name="Curtis N.E."/>
            <person name="Altenburger A."/>
            <person name="Shibata T."/>
            <person name="Feng M."/>
            <person name="Maeda T."/>
            <person name="Schwartz J.A."/>
            <person name="Shigenobu S."/>
            <person name="Lundholm N."/>
            <person name="Nishiyama T."/>
            <person name="Yang H."/>
            <person name="Hasebe M."/>
            <person name="Li S."/>
            <person name="Pierce S.K."/>
            <person name="Wang J."/>
        </authorList>
    </citation>
    <scope>NUCLEOTIDE SEQUENCE [LARGE SCALE GENOMIC DNA]</scope>
    <source>
        <strain evidence="10">EC2010</strain>
        <tissue evidence="10">Whole organism of an adult</tissue>
    </source>
</reference>
<dbReference type="InterPro" id="IPR015590">
    <property type="entry name" value="Aldehyde_DH_dom"/>
</dbReference>
<dbReference type="InterPro" id="IPR016163">
    <property type="entry name" value="Ald_DH_C"/>
</dbReference>
<dbReference type="EC" id="1.2.1.88" evidence="7"/>
<evidence type="ECO:0000256" key="3">
    <source>
        <dbReference type="ARBA" id="ARBA00023002"/>
    </source>
</evidence>
<dbReference type="PROSITE" id="PS00070">
    <property type="entry name" value="ALDEHYDE_DEHYDR_CYS"/>
    <property type="match status" value="1"/>
</dbReference>
<dbReference type="Pfam" id="PF00171">
    <property type="entry name" value="Aldedh"/>
    <property type="match status" value="1"/>
</dbReference>
<proteinExistence type="inferred from homology"/>
<gene>
    <name evidence="10" type="ORF">EGW08_009143</name>
</gene>
<keyword evidence="3 7" id="KW-0560">Oxidoreductase</keyword>
<dbReference type="Gene3D" id="3.40.605.10">
    <property type="entry name" value="Aldehyde Dehydrogenase, Chain A, domain 1"/>
    <property type="match status" value="1"/>
</dbReference>
<dbReference type="PANTHER" id="PTHR42862">
    <property type="entry name" value="DELTA-1-PYRROLINE-5-CARBOXYLATE DEHYDROGENASE 1, ISOFORM A-RELATED"/>
    <property type="match status" value="1"/>
</dbReference>
<dbReference type="InterPro" id="IPR016161">
    <property type="entry name" value="Ald_DH/histidinol_DH"/>
</dbReference>
<dbReference type="CDD" id="cd07123">
    <property type="entry name" value="ALDH_F4-17_P5CDH"/>
    <property type="match status" value="1"/>
</dbReference>
<name>A0A433TNK2_ELYCH</name>
<dbReference type="STRING" id="188477.A0A433TNK2"/>
<dbReference type="InterPro" id="IPR016162">
    <property type="entry name" value="Ald_DH_N"/>
</dbReference>
<dbReference type="GO" id="GO:0005759">
    <property type="term" value="C:mitochondrial matrix"/>
    <property type="evidence" value="ECO:0007669"/>
    <property type="project" value="TreeGrafter"/>
</dbReference>
<dbReference type="GO" id="GO:0010133">
    <property type="term" value="P:L-proline catabolic process to L-glutamate"/>
    <property type="evidence" value="ECO:0007669"/>
    <property type="project" value="UniProtKB-UniRule"/>
</dbReference>
<dbReference type="OrthoDB" id="5322683at2759"/>
<dbReference type="InterPro" id="IPR016160">
    <property type="entry name" value="Ald_DH_CS_CYS"/>
</dbReference>
<keyword evidence="4 7" id="KW-0520">NAD</keyword>
<evidence type="ECO:0000313" key="10">
    <source>
        <dbReference type="EMBL" id="RUS83111.1"/>
    </source>
</evidence>
<protein>
    <recommendedName>
        <fullName evidence="7 8">Multifunctional fusion protein</fullName>
    </recommendedName>
    <domain>
        <recommendedName>
            <fullName evidence="8">Delta-1-pyrroline-5-carboxylate dehydrogenase</fullName>
            <shortName evidence="8">P5C dehydrogenase</shortName>
        </recommendedName>
        <alternativeName>
            <fullName evidence="7">L-glutamate gamma-semialdehyde dehydrogenase</fullName>
        </alternativeName>
    </domain>
    <domain>
        <recommendedName>
            <fullName evidence="7">L-glutamate gamma-semialdehyde dehydrogenase</fullName>
            <ecNumber evidence="7">1.2.1.88</ecNumber>
        </recommendedName>
    </domain>
</protein>
<sequence>MSAVIKKASRTSRRWMSKHQGALLVNGGQRCLSSTFTAENEPMLDYAKGSPETAQLAETLEQYKNPADIPIVIGDEEIRTGPVQRQVAPFDHKRTVATFYHATPEILKKAIDSNMKARVDWERRPLQDRCDIFLRAADMISTERRMNLIATTMVGQAKNVYQAEIDATAELIDFLRFNVQFALSTTSYQPISTEPKVTLNSLVYRGLEGFWAAVCPFNFTAIGGNLPMAPAIMGNVALWKPSDTAVLSNYEAFKIYREAGLPPGVINFVPADGPTFGDTITASPHLAGINFTGSQATFKRIWRQVGENLDNFINFPRLIGECGGKNMHFVHPSADLDNVANNTVRSAFEYNGQKCSACSRLYVPESMWPKLKERILSILSEVKMGSPMDRENLVTAVIDAKAFARAKSYIDFAKSSRDLTILAGGKCDDSVGYFIEPTVIVSTDPKNKLMAEEIFAPILTVYVYPDKKMMETVELSKNTSPFALTGAIFVQDDAAKAQLTDAFRFHAGNFYINDKCTGSVVGQQPFGGTRQSGTNDKAGGPFYMTRFTSPQAIKETFEPLTDWRYPSLEK</sequence>
<dbReference type="InterPro" id="IPR050485">
    <property type="entry name" value="Proline_metab_enzyme"/>
</dbReference>
<comment type="similarity">
    <text evidence="2 7">Belongs to the aldehyde dehydrogenase family.</text>
</comment>
<keyword evidence="5 7" id="KW-0642">Proline metabolism</keyword>
<dbReference type="UniPathway" id="UPA00261">
    <property type="reaction ID" value="UER00374"/>
</dbReference>